<evidence type="ECO:0000259" key="9">
    <source>
        <dbReference type="Pfam" id="PF10708"/>
    </source>
</evidence>
<evidence type="ECO:0000313" key="10">
    <source>
        <dbReference type="EMBL" id="GGM39658.1"/>
    </source>
</evidence>
<sequence>MTEPGWYKDPVDPEVQRYWDGEGWLGEPIPASEPAPDGPPEGAEAPDWARKPTASAPSDSSSSGSASGSEEATSAGGPAAPVAWPPSAPWTPGPGMPDPGTPASDAPASGASGSAAPAAWTSPVKPGTPLPQGAVVLPPGTPVPPGGFKPGQLPPGAIILPPGTPLPPGLMPQGSVPSGAVQVLLPPQIALAGQGVVKPHGRAIAGLGSRLLARLIDIAIVGLLNAAVTGWFIYQWLQEVAPYWREYYHRLQNEQSTGDLVAPERQGYLQVVILILIAALWFAYEVPSIANNGQTVGKRLLKIKVMRLESEEPLGFGRAIRRWNPLGLSVLLWTCGVGFLLQFLDSLSPVIDWPLHRAFHDRSAGTVVVAADPVPTPTEPAGEPR</sequence>
<dbReference type="Pfam" id="PF06271">
    <property type="entry name" value="RDD"/>
    <property type="match status" value="1"/>
</dbReference>
<dbReference type="InterPro" id="IPR010432">
    <property type="entry name" value="RDD"/>
</dbReference>
<feature type="compositionally biased region" description="Pro residues" evidence="6">
    <location>
        <begin position="83"/>
        <end position="100"/>
    </location>
</feature>
<feature type="region of interest" description="Disordered" evidence="6">
    <location>
        <begin position="1"/>
        <end position="160"/>
    </location>
</feature>
<feature type="transmembrane region" description="Helical" evidence="7">
    <location>
        <begin position="211"/>
        <end position="234"/>
    </location>
</feature>
<feature type="compositionally biased region" description="Low complexity" evidence="6">
    <location>
        <begin position="150"/>
        <end position="160"/>
    </location>
</feature>
<evidence type="ECO:0000256" key="7">
    <source>
        <dbReference type="SAM" id="Phobius"/>
    </source>
</evidence>
<dbReference type="GO" id="GO:0005886">
    <property type="term" value="C:plasma membrane"/>
    <property type="evidence" value="ECO:0007669"/>
    <property type="project" value="UniProtKB-SubCell"/>
</dbReference>
<evidence type="ECO:0000256" key="5">
    <source>
        <dbReference type="ARBA" id="ARBA00023136"/>
    </source>
</evidence>
<dbReference type="RefSeq" id="WP_190251998.1">
    <property type="nucleotide sequence ID" value="NZ_BMPI01000022.1"/>
</dbReference>
<keyword evidence="4 7" id="KW-1133">Transmembrane helix</keyword>
<evidence type="ECO:0000256" key="6">
    <source>
        <dbReference type="SAM" id="MobiDB-lite"/>
    </source>
</evidence>
<keyword evidence="5 7" id="KW-0472">Membrane</keyword>
<protein>
    <recommendedName>
        <fullName evidence="12">RDD domain-containing protein</fullName>
    </recommendedName>
</protein>
<evidence type="ECO:0000256" key="2">
    <source>
        <dbReference type="ARBA" id="ARBA00022475"/>
    </source>
</evidence>
<comment type="caution">
    <text evidence="10">The sequence shown here is derived from an EMBL/GenBank/DDBJ whole genome shotgun (WGS) entry which is preliminary data.</text>
</comment>
<gene>
    <name evidence="10" type="ORF">GCM10007977_046330</name>
</gene>
<feature type="domain" description="RDD" evidence="8">
    <location>
        <begin position="205"/>
        <end position="365"/>
    </location>
</feature>
<evidence type="ECO:0000256" key="1">
    <source>
        <dbReference type="ARBA" id="ARBA00004651"/>
    </source>
</evidence>
<feature type="transmembrane region" description="Helical" evidence="7">
    <location>
        <begin position="267"/>
        <end position="284"/>
    </location>
</feature>
<evidence type="ECO:0000256" key="4">
    <source>
        <dbReference type="ARBA" id="ARBA00022989"/>
    </source>
</evidence>
<comment type="subcellular location">
    <subcellularLocation>
        <location evidence="1">Cell membrane</location>
        <topology evidence="1">Multi-pass membrane protein</topology>
    </subcellularLocation>
</comment>
<dbReference type="Pfam" id="PF10708">
    <property type="entry name" value="DUF2510"/>
    <property type="match status" value="1"/>
</dbReference>
<dbReference type="Proteomes" id="UP000642070">
    <property type="component" value="Unassembled WGS sequence"/>
</dbReference>
<dbReference type="PANTHER" id="PTHR36115">
    <property type="entry name" value="PROLINE-RICH ANTIGEN HOMOLOG-RELATED"/>
    <property type="match status" value="1"/>
</dbReference>
<accession>A0A917TVA6</accession>
<name>A0A917TVA6_9ACTN</name>
<evidence type="ECO:0008006" key="12">
    <source>
        <dbReference type="Google" id="ProtNLM"/>
    </source>
</evidence>
<feature type="compositionally biased region" description="Low complexity" evidence="6">
    <location>
        <begin position="40"/>
        <end position="82"/>
    </location>
</feature>
<keyword evidence="11" id="KW-1185">Reference proteome</keyword>
<dbReference type="AlphaFoldDB" id="A0A917TVA6"/>
<keyword evidence="3 7" id="KW-0812">Transmembrane</keyword>
<feature type="transmembrane region" description="Helical" evidence="7">
    <location>
        <begin position="326"/>
        <end position="344"/>
    </location>
</feature>
<evidence type="ECO:0000256" key="3">
    <source>
        <dbReference type="ARBA" id="ARBA00022692"/>
    </source>
</evidence>
<feature type="domain" description="DUF2510" evidence="9">
    <location>
        <begin position="4"/>
        <end position="36"/>
    </location>
</feature>
<proteinExistence type="predicted"/>
<organism evidence="10 11">
    <name type="scientific">Dactylosporangium sucinum</name>
    <dbReference type="NCBI Taxonomy" id="1424081"/>
    <lineage>
        <taxon>Bacteria</taxon>
        <taxon>Bacillati</taxon>
        <taxon>Actinomycetota</taxon>
        <taxon>Actinomycetes</taxon>
        <taxon>Micromonosporales</taxon>
        <taxon>Micromonosporaceae</taxon>
        <taxon>Dactylosporangium</taxon>
    </lineage>
</organism>
<dbReference type="PANTHER" id="PTHR36115:SF4">
    <property type="entry name" value="MEMBRANE PROTEIN"/>
    <property type="match status" value="1"/>
</dbReference>
<feature type="compositionally biased region" description="Low complexity" evidence="6">
    <location>
        <begin position="101"/>
        <end position="123"/>
    </location>
</feature>
<dbReference type="InterPro" id="IPR051791">
    <property type="entry name" value="Pra-immunoreactive"/>
</dbReference>
<dbReference type="InterPro" id="IPR018929">
    <property type="entry name" value="DUF2510"/>
</dbReference>
<dbReference type="EMBL" id="BMPI01000022">
    <property type="protein sequence ID" value="GGM39658.1"/>
    <property type="molecule type" value="Genomic_DNA"/>
</dbReference>
<evidence type="ECO:0000259" key="8">
    <source>
        <dbReference type="Pfam" id="PF06271"/>
    </source>
</evidence>
<feature type="compositionally biased region" description="Basic and acidic residues" evidence="6">
    <location>
        <begin position="9"/>
        <end position="20"/>
    </location>
</feature>
<evidence type="ECO:0000313" key="11">
    <source>
        <dbReference type="Proteomes" id="UP000642070"/>
    </source>
</evidence>
<keyword evidence="2" id="KW-1003">Cell membrane</keyword>
<reference evidence="10" key="2">
    <citation type="submission" date="2020-09" db="EMBL/GenBank/DDBJ databases">
        <authorList>
            <person name="Sun Q."/>
            <person name="Ohkuma M."/>
        </authorList>
    </citation>
    <scope>NUCLEOTIDE SEQUENCE</scope>
    <source>
        <strain evidence="10">JCM 19831</strain>
    </source>
</reference>
<reference evidence="10" key="1">
    <citation type="journal article" date="2014" name="Int. J. Syst. Evol. Microbiol.">
        <title>Complete genome sequence of Corynebacterium casei LMG S-19264T (=DSM 44701T), isolated from a smear-ripened cheese.</title>
        <authorList>
            <consortium name="US DOE Joint Genome Institute (JGI-PGF)"/>
            <person name="Walter F."/>
            <person name="Albersmeier A."/>
            <person name="Kalinowski J."/>
            <person name="Ruckert C."/>
        </authorList>
    </citation>
    <scope>NUCLEOTIDE SEQUENCE</scope>
    <source>
        <strain evidence="10">JCM 19831</strain>
    </source>
</reference>